<keyword evidence="10" id="KW-1185">Reference proteome</keyword>
<dbReference type="InterPro" id="IPR000276">
    <property type="entry name" value="GPCR_Rhodpsn"/>
</dbReference>
<gene>
    <name evidence="9" type="ORF">RDWZM_001351</name>
</gene>
<evidence type="ECO:0000256" key="1">
    <source>
        <dbReference type="ARBA" id="ARBA00004370"/>
    </source>
</evidence>
<feature type="transmembrane region" description="Helical" evidence="7">
    <location>
        <begin position="258"/>
        <end position="284"/>
    </location>
</feature>
<keyword evidence="5 7" id="KW-0472">Membrane</keyword>
<dbReference type="PROSITE" id="PS50262">
    <property type="entry name" value="G_PROTEIN_RECEP_F1_2"/>
    <property type="match status" value="1"/>
</dbReference>
<dbReference type="AlphaFoldDB" id="A0A9Q0RR91"/>
<reference evidence="9" key="1">
    <citation type="submission" date="2022-12" db="EMBL/GenBank/DDBJ databases">
        <title>Genome assemblies of Blomia tropicalis.</title>
        <authorList>
            <person name="Cui Y."/>
        </authorList>
    </citation>
    <scope>NUCLEOTIDE SEQUENCE</scope>
    <source>
        <tissue evidence="9">Adult mites</tissue>
    </source>
</reference>
<evidence type="ECO:0000256" key="7">
    <source>
        <dbReference type="SAM" id="Phobius"/>
    </source>
</evidence>
<dbReference type="OMA" id="RHIIIYI"/>
<dbReference type="Pfam" id="PF00001">
    <property type="entry name" value="7tm_1"/>
    <property type="match status" value="1"/>
</dbReference>
<evidence type="ECO:0000256" key="6">
    <source>
        <dbReference type="SAM" id="MobiDB-lite"/>
    </source>
</evidence>
<feature type="transmembrane region" description="Helical" evidence="7">
    <location>
        <begin position="341"/>
        <end position="363"/>
    </location>
</feature>
<comment type="similarity">
    <text evidence="2">Belongs to the G-protein coupled receptor 1 family.</text>
</comment>
<feature type="transmembrane region" description="Helical" evidence="7">
    <location>
        <begin position="76"/>
        <end position="100"/>
    </location>
</feature>
<accession>A0A9Q0RR91</accession>
<feature type="domain" description="G-protein coupled receptors family 1 profile" evidence="8">
    <location>
        <begin position="92"/>
        <end position="361"/>
    </location>
</feature>
<feature type="region of interest" description="Disordered" evidence="6">
    <location>
        <begin position="454"/>
        <end position="475"/>
    </location>
</feature>
<feature type="transmembrane region" description="Helical" evidence="7">
    <location>
        <begin position="151"/>
        <end position="177"/>
    </location>
</feature>
<evidence type="ECO:0000256" key="5">
    <source>
        <dbReference type="ARBA" id="ARBA00023136"/>
    </source>
</evidence>
<evidence type="ECO:0000313" key="9">
    <source>
        <dbReference type="EMBL" id="KAJ6222806.1"/>
    </source>
</evidence>
<feature type="transmembrane region" description="Helical" evidence="7">
    <location>
        <begin position="112"/>
        <end position="131"/>
    </location>
</feature>
<evidence type="ECO:0000256" key="3">
    <source>
        <dbReference type="ARBA" id="ARBA00022692"/>
    </source>
</evidence>
<feature type="compositionally biased region" description="Low complexity" evidence="6">
    <location>
        <begin position="391"/>
        <end position="401"/>
    </location>
</feature>
<evidence type="ECO:0000256" key="4">
    <source>
        <dbReference type="ARBA" id="ARBA00022989"/>
    </source>
</evidence>
<proteinExistence type="inferred from homology"/>
<dbReference type="SUPFAM" id="SSF81321">
    <property type="entry name" value="Family A G protein-coupled receptor-like"/>
    <property type="match status" value="1"/>
</dbReference>
<dbReference type="CDD" id="cd14978">
    <property type="entry name" value="7tmA_FMRFamide_R-like"/>
    <property type="match status" value="1"/>
</dbReference>
<evidence type="ECO:0000313" key="10">
    <source>
        <dbReference type="Proteomes" id="UP001142055"/>
    </source>
</evidence>
<keyword evidence="3 7" id="KW-0812">Transmembrane</keyword>
<dbReference type="Gene3D" id="1.20.1070.10">
    <property type="entry name" value="Rhodopsin 7-helix transmembrane proteins"/>
    <property type="match status" value="1"/>
</dbReference>
<dbReference type="GO" id="GO:0004930">
    <property type="term" value="F:G protein-coupled receptor activity"/>
    <property type="evidence" value="ECO:0007669"/>
    <property type="project" value="InterPro"/>
</dbReference>
<organism evidence="9 10">
    <name type="scientific">Blomia tropicalis</name>
    <name type="common">Mite</name>
    <dbReference type="NCBI Taxonomy" id="40697"/>
    <lineage>
        <taxon>Eukaryota</taxon>
        <taxon>Metazoa</taxon>
        <taxon>Ecdysozoa</taxon>
        <taxon>Arthropoda</taxon>
        <taxon>Chelicerata</taxon>
        <taxon>Arachnida</taxon>
        <taxon>Acari</taxon>
        <taxon>Acariformes</taxon>
        <taxon>Sarcoptiformes</taxon>
        <taxon>Astigmata</taxon>
        <taxon>Glycyphagoidea</taxon>
        <taxon>Echimyopodidae</taxon>
        <taxon>Blomia</taxon>
    </lineage>
</organism>
<dbReference type="InterPro" id="IPR053071">
    <property type="entry name" value="GPCR1-related_rcpt"/>
</dbReference>
<evidence type="ECO:0000256" key="2">
    <source>
        <dbReference type="ARBA" id="ARBA00010663"/>
    </source>
</evidence>
<dbReference type="InterPro" id="IPR017452">
    <property type="entry name" value="GPCR_Rhodpsn_7TM"/>
</dbReference>
<dbReference type="EMBL" id="JAPWDV010000001">
    <property type="protein sequence ID" value="KAJ6222806.1"/>
    <property type="molecule type" value="Genomic_DNA"/>
</dbReference>
<feature type="region of interest" description="Disordered" evidence="6">
    <location>
        <begin position="391"/>
        <end position="423"/>
    </location>
</feature>
<comment type="subcellular location">
    <subcellularLocation>
        <location evidence="1">Membrane</location>
    </subcellularLocation>
</comment>
<feature type="transmembrane region" description="Helical" evidence="7">
    <location>
        <begin position="296"/>
        <end position="321"/>
    </location>
</feature>
<comment type="caution">
    <text evidence="9">The sequence shown here is derived from an EMBL/GenBank/DDBJ whole genome shotgun (WGS) entry which is preliminary data.</text>
</comment>
<keyword evidence="4 7" id="KW-1133">Transmembrane helix</keyword>
<feature type="transmembrane region" description="Helical" evidence="7">
    <location>
        <begin position="198"/>
        <end position="218"/>
    </location>
</feature>
<protein>
    <recommendedName>
        <fullName evidence="8">G-protein coupled receptors family 1 profile domain-containing protein</fullName>
    </recommendedName>
</protein>
<evidence type="ECO:0000259" key="8">
    <source>
        <dbReference type="PROSITE" id="PS50262"/>
    </source>
</evidence>
<sequence length="475" mass="53707">MDLINSQLNNSNWYISGHNMTNELDHSITITTIEPIKWNEDGNSDNSNNTSNESINCSNADIFNVTETAPIEYARVMYGVMMPFLVTITLAANLLIVAVLNKRHMKTPTNLVLMWMAVADLLTLVSPFPWYVYMYTLGNHAILLHTPFLCYAYSVMIEHIPMFFHTTSIWLTILLAGQRYIYICHPTIAKTLCTVPKVNRAIITMFVASFSVQISRFFDTQYESVLCRSDSDHLMLPACVQTVSSWVTRPDIYFPLYFGFRILFVNLGPCIALVIMNVLLFCALQYCFTKQINSTTYMLIVVVSVFLLVEIPMAIATLVHLLVNMRVIQFEGDSHLPYTQLTVLLCNFFIMLSFPLNFAIYCGMSAQFRNTFKTLLVDTGLFYCSNNDNNSDNNNQQQQMKENQHHHHHQQQQQRQQGYIGGSQSMVPGDNTVSVAIVADGTSLGPNTICRVSSTLNPTSSSTAKEKQNGNVLAY</sequence>
<dbReference type="PRINTS" id="PR00237">
    <property type="entry name" value="GPCRRHODOPSN"/>
</dbReference>
<dbReference type="PANTHER" id="PTHR47023:SF1">
    <property type="entry name" value="SEX PEPTIDE RECEPTOR"/>
    <property type="match status" value="1"/>
</dbReference>
<dbReference type="PANTHER" id="PTHR47023">
    <property type="entry name" value="SEX PEPTIDE RECEPTOR"/>
    <property type="match status" value="1"/>
</dbReference>
<name>A0A9Q0RR91_BLOTA</name>
<dbReference type="GO" id="GO:0016020">
    <property type="term" value="C:membrane"/>
    <property type="evidence" value="ECO:0007669"/>
    <property type="project" value="UniProtKB-SubCell"/>
</dbReference>
<feature type="compositionally biased region" description="Polar residues" evidence="6">
    <location>
        <begin position="454"/>
        <end position="463"/>
    </location>
</feature>
<dbReference type="Proteomes" id="UP001142055">
    <property type="component" value="Chromosome 1"/>
</dbReference>